<accession>A0A934W7T9</accession>
<dbReference type="EMBL" id="JAEPBG010000006">
    <property type="protein sequence ID" value="MBK4736003.1"/>
    <property type="molecule type" value="Genomic_DNA"/>
</dbReference>
<keyword evidence="3" id="KW-1185">Reference proteome</keyword>
<name>A0A934W7T9_9BURK</name>
<organism evidence="2 3">
    <name type="scientific">Noviherbaspirillum pedocola</name>
    <dbReference type="NCBI Taxonomy" id="2801341"/>
    <lineage>
        <taxon>Bacteria</taxon>
        <taxon>Pseudomonadati</taxon>
        <taxon>Pseudomonadota</taxon>
        <taxon>Betaproteobacteria</taxon>
        <taxon>Burkholderiales</taxon>
        <taxon>Oxalobacteraceae</taxon>
        <taxon>Noviherbaspirillum</taxon>
    </lineage>
</organism>
<comment type="caution">
    <text evidence="2">The sequence shown here is derived from an EMBL/GenBank/DDBJ whole genome shotgun (WGS) entry which is preliminary data.</text>
</comment>
<evidence type="ECO:0000256" key="1">
    <source>
        <dbReference type="SAM" id="Phobius"/>
    </source>
</evidence>
<feature type="transmembrane region" description="Helical" evidence="1">
    <location>
        <begin position="20"/>
        <end position="41"/>
    </location>
</feature>
<dbReference type="AlphaFoldDB" id="A0A934W7T9"/>
<dbReference type="InterPro" id="IPR012902">
    <property type="entry name" value="N_methyl_site"/>
</dbReference>
<keyword evidence="1" id="KW-1133">Transmembrane helix</keyword>
<dbReference type="RefSeq" id="WP_200592974.1">
    <property type="nucleotide sequence ID" value="NZ_JAEPBG010000006.1"/>
</dbReference>
<gene>
    <name evidence="2" type="primary">pilV</name>
    <name evidence="2" type="ORF">JJB74_15385</name>
</gene>
<sequence length="198" mass="20428">MPCSDIVLRYAKPARAGGFSMLEVLIAIIVLTVGLLGGAALQASAMASNRDARIASAAVLYAREIGEMMRGNKTVALKTSAASNPYLIDSGSAAPVASADCFQSACTSPSDLASWQMADWYGRVTNDLPGARVLVCYDSAPYDASGTPQWPCTNSGGVAVVKIGWTRRTTDSGASTATAFDRATTPALVVPITAGSTQ</sequence>
<evidence type="ECO:0000313" key="3">
    <source>
        <dbReference type="Proteomes" id="UP000622890"/>
    </source>
</evidence>
<dbReference type="NCBIfam" id="TIGR02523">
    <property type="entry name" value="type_IV_pilV"/>
    <property type="match status" value="1"/>
</dbReference>
<dbReference type="Pfam" id="PF07963">
    <property type="entry name" value="N_methyl"/>
    <property type="match status" value="1"/>
</dbReference>
<keyword evidence="1" id="KW-0472">Membrane</keyword>
<proteinExistence type="predicted"/>
<keyword evidence="1" id="KW-0812">Transmembrane</keyword>
<dbReference type="InterPro" id="IPR013362">
    <property type="entry name" value="Pilus_4_PilV"/>
</dbReference>
<dbReference type="Proteomes" id="UP000622890">
    <property type="component" value="Unassembled WGS sequence"/>
</dbReference>
<protein>
    <submittedName>
        <fullName evidence="2">Type IV pilus modification protein PilV</fullName>
    </submittedName>
</protein>
<evidence type="ECO:0000313" key="2">
    <source>
        <dbReference type="EMBL" id="MBK4736003.1"/>
    </source>
</evidence>
<reference evidence="2" key="1">
    <citation type="submission" date="2021-01" db="EMBL/GenBank/DDBJ databases">
        <title>Genome sequence of strain Noviherbaspirillum sp. DKR-6.</title>
        <authorList>
            <person name="Chaudhary D.K."/>
        </authorList>
    </citation>
    <scope>NUCLEOTIDE SEQUENCE</scope>
    <source>
        <strain evidence="2">DKR-6</strain>
    </source>
</reference>